<evidence type="ECO:0000256" key="6">
    <source>
        <dbReference type="PIRSR" id="PIRSR625650-4"/>
    </source>
</evidence>
<dbReference type="GO" id="GO:0071949">
    <property type="term" value="F:FAD binding"/>
    <property type="evidence" value="ECO:0007669"/>
    <property type="project" value="InterPro"/>
</dbReference>
<evidence type="ECO:0000313" key="10">
    <source>
        <dbReference type="Proteomes" id="UP000238348"/>
    </source>
</evidence>
<accession>A0A2L0FBR6</accession>
<evidence type="ECO:0000313" key="9">
    <source>
        <dbReference type="EMBL" id="AUX48947.1"/>
    </source>
</evidence>
<proteinExistence type="inferred from homology"/>
<keyword evidence="2" id="KW-0285">Flavoprotein</keyword>
<feature type="region of interest" description="Disordered" evidence="7">
    <location>
        <begin position="274"/>
        <end position="294"/>
    </location>
</feature>
<evidence type="ECO:0000256" key="3">
    <source>
        <dbReference type="ARBA" id="ARBA00022827"/>
    </source>
</evidence>
<dbReference type="Proteomes" id="UP000238348">
    <property type="component" value="Chromosome"/>
</dbReference>
<feature type="site" description="Important for enzyme activity" evidence="6">
    <location>
        <position position="254"/>
    </location>
</feature>
<dbReference type="InterPro" id="IPR016164">
    <property type="entry name" value="FAD-linked_Oxase-like_C"/>
</dbReference>
<dbReference type="InterPro" id="IPR036318">
    <property type="entry name" value="FAD-bd_PCMH-like_sf"/>
</dbReference>
<dbReference type="Gene3D" id="3.30.43.10">
    <property type="entry name" value="Uridine Diphospho-n-acetylenolpyruvylglucosamine Reductase, domain 2"/>
    <property type="match status" value="1"/>
</dbReference>
<dbReference type="InterPro" id="IPR016169">
    <property type="entry name" value="FAD-bd_PCMH_sub2"/>
</dbReference>
<protein>
    <submittedName>
        <fullName evidence="9">Alkyl-dihydroxyacetonephosphate synthase</fullName>
    </submittedName>
</protein>
<dbReference type="RefSeq" id="WP_104986727.1">
    <property type="nucleotide sequence ID" value="NZ_CP012673.1"/>
</dbReference>
<reference evidence="9 10" key="1">
    <citation type="submission" date="2015-09" db="EMBL/GenBank/DDBJ databases">
        <title>Sorangium comparison.</title>
        <authorList>
            <person name="Zaburannyi N."/>
            <person name="Bunk B."/>
            <person name="Overmann J."/>
            <person name="Mueller R."/>
        </authorList>
    </citation>
    <scope>NUCLEOTIDE SEQUENCE [LARGE SCALE GENOMIC DNA]</scope>
    <source>
        <strain evidence="9 10">So ce26</strain>
    </source>
</reference>
<comment type="similarity">
    <text evidence="1">Belongs to the FAD-binding oxidoreductase/transferase type 4 family.</text>
</comment>
<evidence type="ECO:0000256" key="1">
    <source>
        <dbReference type="ARBA" id="ARBA00008000"/>
    </source>
</evidence>
<organism evidence="9 10">
    <name type="scientific">Sorangium cellulosum</name>
    <name type="common">Polyangium cellulosum</name>
    <dbReference type="NCBI Taxonomy" id="56"/>
    <lineage>
        <taxon>Bacteria</taxon>
        <taxon>Pseudomonadati</taxon>
        <taxon>Myxococcota</taxon>
        <taxon>Polyangia</taxon>
        <taxon>Polyangiales</taxon>
        <taxon>Polyangiaceae</taxon>
        <taxon>Sorangium</taxon>
    </lineage>
</organism>
<name>A0A2L0FBR6_SORCE</name>
<dbReference type="AlphaFoldDB" id="A0A2L0FBR6"/>
<dbReference type="Gene3D" id="3.30.300.330">
    <property type="match status" value="1"/>
</dbReference>
<dbReference type="GO" id="GO:0008609">
    <property type="term" value="F:alkylglycerone-phosphate synthase activity"/>
    <property type="evidence" value="ECO:0007669"/>
    <property type="project" value="InterPro"/>
</dbReference>
<keyword evidence="3 5" id="KW-0274">FAD</keyword>
<dbReference type="InterPro" id="IPR006094">
    <property type="entry name" value="Oxid_FAD_bind_N"/>
</dbReference>
<evidence type="ECO:0000256" key="2">
    <source>
        <dbReference type="ARBA" id="ARBA00022630"/>
    </source>
</evidence>
<dbReference type="InterPro" id="IPR025650">
    <property type="entry name" value="Alkyl-DHAP_Synthase"/>
</dbReference>
<evidence type="ECO:0000259" key="8">
    <source>
        <dbReference type="PROSITE" id="PS51387"/>
    </source>
</evidence>
<dbReference type="InterPro" id="IPR016167">
    <property type="entry name" value="FAD-bd_PCMH_sub1"/>
</dbReference>
<dbReference type="EMBL" id="CP012673">
    <property type="protein sequence ID" value="AUX48947.1"/>
    <property type="molecule type" value="Genomic_DNA"/>
</dbReference>
<dbReference type="GO" id="GO:0008610">
    <property type="term" value="P:lipid biosynthetic process"/>
    <property type="evidence" value="ECO:0007669"/>
    <property type="project" value="InterPro"/>
</dbReference>
<feature type="domain" description="FAD-binding PCMH-type" evidence="8">
    <location>
        <begin position="44"/>
        <end position="219"/>
    </location>
</feature>
<dbReference type="InterPro" id="IPR016166">
    <property type="entry name" value="FAD-bd_PCMH"/>
</dbReference>
<dbReference type="Gene3D" id="3.30.465.10">
    <property type="match status" value="2"/>
</dbReference>
<dbReference type="Pfam" id="PF01565">
    <property type="entry name" value="FAD_binding_4"/>
    <property type="match status" value="1"/>
</dbReference>
<dbReference type="OrthoDB" id="9811557at2"/>
<comment type="cofactor">
    <cofactor evidence="5">
        <name>FAD</name>
        <dbReference type="ChEBI" id="CHEBI:57692"/>
    </cofactor>
</comment>
<dbReference type="Gene3D" id="3.30.70.3450">
    <property type="match status" value="1"/>
</dbReference>
<dbReference type="SUPFAM" id="SSF56176">
    <property type="entry name" value="FAD-binding/transporter-associated domain-like"/>
    <property type="match status" value="2"/>
</dbReference>
<dbReference type="PANTHER" id="PTHR46568">
    <property type="entry name" value="ALKYLDIHYDROXYACETONEPHOSPHATE SYNTHASE, PEROXISOMAL"/>
    <property type="match status" value="1"/>
</dbReference>
<feature type="binding site" evidence="5">
    <location>
        <begin position="203"/>
        <end position="209"/>
    </location>
    <ligand>
        <name>FAD</name>
        <dbReference type="ChEBI" id="CHEBI:57692"/>
    </ligand>
</feature>
<evidence type="ECO:0000256" key="7">
    <source>
        <dbReference type="SAM" id="MobiDB-lite"/>
    </source>
</evidence>
<gene>
    <name evidence="9" type="ORF">SOCE26_104920</name>
</gene>
<dbReference type="SUPFAM" id="SSF55103">
    <property type="entry name" value="FAD-linked oxidases, C-terminal domain"/>
    <property type="match status" value="1"/>
</dbReference>
<dbReference type="PANTHER" id="PTHR46568:SF1">
    <property type="entry name" value="ALKYLDIHYDROXYACETONEPHOSPHATE SYNTHASE, PEROXISOMAL"/>
    <property type="match status" value="1"/>
</dbReference>
<dbReference type="InterPro" id="IPR004113">
    <property type="entry name" value="FAD-bd_oxidored_4_C"/>
</dbReference>
<evidence type="ECO:0000256" key="5">
    <source>
        <dbReference type="PIRSR" id="PIRSR625650-3"/>
    </source>
</evidence>
<feature type="compositionally biased region" description="Low complexity" evidence="7">
    <location>
        <begin position="277"/>
        <end position="292"/>
    </location>
</feature>
<sequence>MSLDAAIARALPGIPRSASPVDQIAYARDLWPRHHLAVTEGRIAEHRPGAIVWPASTAEVAQVVRFCADEGLPLVPFGAGSGVCGGVLPDERTVVLDLKRLSRRRALDRQDPSVEIEAGALGIRFEEELNAEGFTLGHFPSSILCSTVGGWVAARSAGQCSGLYGKIEDMVASLECVVGRGEVVRFERRVRGPDLTPLLIGSEGVLGVVTAARLRLHPAPPARAFAAFSFPSLEAGWDAMREMFQAGLRPAVSRLYDPFDSFMARLGAVRRQRAHGGAHAGAEPTEGAAARAHGARGPGAGAAVLRGLLRAPGLLNQVVDTLGSRVLRGATLILIFEGTARASAEDLARAAAIAGRAGARPLGEEPARHWLAHRYSVSYRQAPVFMAGAFSDTMEVAAPWSRLDALYRAVRGALGRHVFVMAHLSHAYPDGCSIYFTFAGSAPSVAAAEAKYDAAWRAALDAAIDAGGTLSHHHGVGRSKAPRLGAELGLGADVVHALRGVFDPAGVMNPGNLLPREASPAAPRRPLPAPPAAPVLDRDSLLVHAAGAARLGEVERALEQRGLTLALDFGSASPELTVDAWIAAGAPGAADPWSDPVDHLVAGFTARLASGAELAVRPAPRRAVGPDLFALFLGMQGRVGAVTSVHLRAHGASRPRALPTSIQRQPPLGDAEAAWIEAAAVAARGVR</sequence>
<dbReference type="Pfam" id="PF02913">
    <property type="entry name" value="FAD-oxidase_C"/>
    <property type="match status" value="1"/>
</dbReference>
<evidence type="ECO:0000256" key="4">
    <source>
        <dbReference type="PIRSR" id="PIRSR625650-1"/>
    </source>
</evidence>
<dbReference type="PROSITE" id="PS51387">
    <property type="entry name" value="FAD_PCMH"/>
    <property type="match status" value="1"/>
</dbReference>
<feature type="active site" description="Proton donor/acceptor" evidence="4">
    <location>
        <position position="435"/>
    </location>
</feature>